<sequence length="110" mass="11921">MKVGLIRCMQTEDMCPATTCFKVMFAKKLAFEGITEDIEIIGVNTCGGCPGKKAVTRAAEMVKRGADTIVMASCITKGNPIGFPCPHAEQMKHAIRKKVGESVTIIDYTH</sequence>
<dbReference type="KEGG" id="vpy:HZI73_15735"/>
<accession>A0A8J8SJR0</accession>
<dbReference type="EMBL" id="CP058649">
    <property type="protein sequence ID" value="QUI25752.1"/>
    <property type="molecule type" value="Genomic_DNA"/>
</dbReference>
<name>A0A8J8SJR0_9FIRM</name>
<feature type="domain" description="CGGC" evidence="1">
    <location>
        <begin position="2"/>
        <end position="110"/>
    </location>
</feature>
<dbReference type="Proteomes" id="UP000683246">
    <property type="component" value="Chromosome"/>
</dbReference>
<proteinExistence type="predicted"/>
<organism evidence="2 3">
    <name type="scientific">Vallitalea pronyensis</name>
    <dbReference type="NCBI Taxonomy" id="1348613"/>
    <lineage>
        <taxon>Bacteria</taxon>
        <taxon>Bacillati</taxon>
        <taxon>Bacillota</taxon>
        <taxon>Clostridia</taxon>
        <taxon>Lachnospirales</taxon>
        <taxon>Vallitaleaceae</taxon>
        <taxon>Vallitalea</taxon>
    </lineage>
</organism>
<evidence type="ECO:0000313" key="3">
    <source>
        <dbReference type="Proteomes" id="UP000683246"/>
    </source>
</evidence>
<evidence type="ECO:0000313" key="2">
    <source>
        <dbReference type="EMBL" id="QUI25752.1"/>
    </source>
</evidence>
<evidence type="ECO:0000259" key="1">
    <source>
        <dbReference type="SMART" id="SM01078"/>
    </source>
</evidence>
<gene>
    <name evidence="2" type="ORF">HZI73_15735</name>
</gene>
<keyword evidence="3" id="KW-1185">Reference proteome</keyword>
<dbReference type="Pfam" id="PF08821">
    <property type="entry name" value="CGGC"/>
    <property type="match status" value="1"/>
</dbReference>
<reference evidence="2" key="1">
    <citation type="submission" date="2020-07" db="EMBL/GenBank/DDBJ databases">
        <title>Vallitalea pronyensis genome.</title>
        <authorList>
            <person name="Postec A."/>
        </authorList>
    </citation>
    <scope>NUCLEOTIDE SEQUENCE</scope>
    <source>
        <strain evidence="2">FatNI3</strain>
    </source>
</reference>
<dbReference type="InterPro" id="IPR014925">
    <property type="entry name" value="CGGC_dom"/>
</dbReference>
<protein>
    <submittedName>
        <fullName evidence="2">CGGC domain-containing protein</fullName>
    </submittedName>
</protein>
<dbReference type="AlphaFoldDB" id="A0A8J8SJR0"/>
<dbReference type="SMART" id="SM01078">
    <property type="entry name" value="CGGC"/>
    <property type="match status" value="1"/>
</dbReference>